<proteinExistence type="predicted"/>
<name>A0A0R3X529_HYDTA</name>
<gene>
    <name evidence="2" type="ORF">TTAC_LOCUS8536</name>
</gene>
<dbReference type="Proteomes" id="UP000274429">
    <property type="component" value="Unassembled WGS sequence"/>
</dbReference>
<dbReference type="OrthoDB" id="6266063at2759"/>
<evidence type="ECO:0000313" key="3">
    <source>
        <dbReference type="Proteomes" id="UP000274429"/>
    </source>
</evidence>
<reference evidence="2 3" key="2">
    <citation type="submission" date="2018-11" db="EMBL/GenBank/DDBJ databases">
        <authorList>
            <consortium name="Pathogen Informatics"/>
        </authorList>
    </citation>
    <scope>NUCLEOTIDE SEQUENCE [LARGE SCALE GENOMIC DNA]</scope>
</reference>
<reference evidence="4" key="1">
    <citation type="submission" date="2017-02" db="UniProtKB">
        <authorList>
            <consortium name="WormBaseParasite"/>
        </authorList>
    </citation>
    <scope>IDENTIFICATION</scope>
</reference>
<evidence type="ECO:0000256" key="1">
    <source>
        <dbReference type="SAM" id="MobiDB-lite"/>
    </source>
</evidence>
<feature type="compositionally biased region" description="Acidic residues" evidence="1">
    <location>
        <begin position="229"/>
        <end position="238"/>
    </location>
</feature>
<protein>
    <submittedName>
        <fullName evidence="4">Mediator of RNA polymerase II transcription subunit 9</fullName>
    </submittedName>
</protein>
<dbReference type="WBParaSite" id="TTAC_0000855101-mRNA-1">
    <property type="protein sequence ID" value="TTAC_0000855101-mRNA-1"/>
    <property type="gene ID" value="TTAC_0000855101"/>
</dbReference>
<organism evidence="4">
    <name type="scientific">Hydatigena taeniaeformis</name>
    <name type="common">Feline tapeworm</name>
    <name type="synonym">Taenia taeniaeformis</name>
    <dbReference type="NCBI Taxonomy" id="6205"/>
    <lineage>
        <taxon>Eukaryota</taxon>
        <taxon>Metazoa</taxon>
        <taxon>Spiralia</taxon>
        <taxon>Lophotrochozoa</taxon>
        <taxon>Platyhelminthes</taxon>
        <taxon>Cestoda</taxon>
        <taxon>Eucestoda</taxon>
        <taxon>Cyclophyllidea</taxon>
        <taxon>Taeniidae</taxon>
        <taxon>Hydatigera</taxon>
    </lineage>
</organism>
<sequence length="238" mass="27075">MMLCLKEELLSKEKPFGDFLKAFNSLKLESDDVAKSVDETGDLSNAPVRSMYREQLESAINRLGLTMDDYLQAQSVWSGDAAPDEKADADESTIEQEFAKLGLSDKEIEDVNKAASSQMGTIALKFFLLILEKVRMKESLTKKRDLLAQLLSTNFDAISSEQGKYQEILEDIRRDTEYIQEIPKWQIEMQKRLEMLKQMRKRRVAELSASYQQETNQSEALEKSPTLPTDDDEGGENA</sequence>
<dbReference type="EMBL" id="UYWX01020525">
    <property type="protein sequence ID" value="VDM33110.1"/>
    <property type="molecule type" value="Genomic_DNA"/>
</dbReference>
<evidence type="ECO:0000313" key="4">
    <source>
        <dbReference type="WBParaSite" id="TTAC_0000855101-mRNA-1"/>
    </source>
</evidence>
<evidence type="ECO:0000313" key="2">
    <source>
        <dbReference type="EMBL" id="VDM33110.1"/>
    </source>
</evidence>
<feature type="region of interest" description="Disordered" evidence="1">
    <location>
        <begin position="207"/>
        <end position="238"/>
    </location>
</feature>
<feature type="compositionally biased region" description="Polar residues" evidence="1">
    <location>
        <begin position="209"/>
        <end position="219"/>
    </location>
</feature>
<keyword evidence="3" id="KW-1185">Reference proteome</keyword>
<accession>A0A0R3X529</accession>
<dbReference type="AlphaFoldDB" id="A0A0R3X529"/>